<evidence type="ECO:0000313" key="2">
    <source>
        <dbReference type="EMBL" id="VDN42117.1"/>
    </source>
</evidence>
<name>A0A183ESF5_9BILA</name>
<dbReference type="WBParaSite" id="GPUH_0002392601-mRNA-1">
    <property type="protein sequence ID" value="GPUH_0002392601-mRNA-1"/>
    <property type="gene ID" value="GPUH_0002392601"/>
</dbReference>
<feature type="region of interest" description="Disordered" evidence="1">
    <location>
        <begin position="1"/>
        <end position="64"/>
    </location>
</feature>
<feature type="region of interest" description="Disordered" evidence="1">
    <location>
        <begin position="81"/>
        <end position="110"/>
    </location>
</feature>
<gene>
    <name evidence="2" type="ORF">GPUH_LOCUS23896</name>
</gene>
<reference evidence="4" key="1">
    <citation type="submission" date="2016-06" db="UniProtKB">
        <authorList>
            <consortium name="WormBaseParasite"/>
        </authorList>
    </citation>
    <scope>IDENTIFICATION</scope>
</reference>
<dbReference type="EMBL" id="UYRT01099355">
    <property type="protein sequence ID" value="VDN42117.1"/>
    <property type="molecule type" value="Genomic_DNA"/>
</dbReference>
<dbReference type="AlphaFoldDB" id="A0A183ESF5"/>
<dbReference type="Proteomes" id="UP000271098">
    <property type="component" value="Unassembled WGS sequence"/>
</dbReference>
<sequence>MNDFSSRPDFLSDSLRLPFGDEEARPISPITAPLIKPSKQPALPSPSPGLSQISAAPPEPTRRAYLSRQCALSSSTISQEYQRQAQLTDTVTPDSVAPTPMPRCMPIPPKASLTASVSNLENKPSELLETEEQRTDRVLSQELVEHRSAASDKRMPNGMHASTKQITLSGAQTSGYCDLYPRLSVSQDELHLPIPAHRDDQYSLETGTPEDFQTVLKKAKQLPFENLPDDVSLKKKSDAAVVDGYDERHTSVKKE</sequence>
<feature type="compositionally biased region" description="Pro residues" evidence="1">
    <location>
        <begin position="99"/>
        <end position="109"/>
    </location>
</feature>
<keyword evidence="3" id="KW-1185">Reference proteome</keyword>
<feature type="compositionally biased region" description="Polar residues" evidence="1">
    <location>
        <begin position="81"/>
        <end position="93"/>
    </location>
</feature>
<evidence type="ECO:0000256" key="1">
    <source>
        <dbReference type="SAM" id="MobiDB-lite"/>
    </source>
</evidence>
<evidence type="ECO:0000313" key="4">
    <source>
        <dbReference type="WBParaSite" id="GPUH_0002392601-mRNA-1"/>
    </source>
</evidence>
<accession>A0A183ESF5</accession>
<evidence type="ECO:0000313" key="3">
    <source>
        <dbReference type="Proteomes" id="UP000271098"/>
    </source>
</evidence>
<proteinExistence type="predicted"/>
<organism evidence="4">
    <name type="scientific">Gongylonema pulchrum</name>
    <dbReference type="NCBI Taxonomy" id="637853"/>
    <lineage>
        <taxon>Eukaryota</taxon>
        <taxon>Metazoa</taxon>
        <taxon>Ecdysozoa</taxon>
        <taxon>Nematoda</taxon>
        <taxon>Chromadorea</taxon>
        <taxon>Rhabditida</taxon>
        <taxon>Spirurina</taxon>
        <taxon>Spiruromorpha</taxon>
        <taxon>Spiruroidea</taxon>
        <taxon>Gongylonematidae</taxon>
        <taxon>Gongylonema</taxon>
    </lineage>
</organism>
<protein>
    <submittedName>
        <fullName evidence="2 4">Uncharacterized protein</fullName>
    </submittedName>
</protein>
<reference evidence="2 3" key="2">
    <citation type="submission" date="2018-11" db="EMBL/GenBank/DDBJ databases">
        <authorList>
            <consortium name="Pathogen Informatics"/>
        </authorList>
    </citation>
    <scope>NUCLEOTIDE SEQUENCE [LARGE SCALE GENOMIC DNA]</scope>
</reference>